<dbReference type="OrthoDB" id="2121326at2759"/>
<evidence type="ECO:0000256" key="2">
    <source>
        <dbReference type="PIRNR" id="PIRNR000077"/>
    </source>
</evidence>
<keyword evidence="3" id="KW-0676">Redox-active center</keyword>
<organism evidence="5 6">
    <name type="scientific">Brachionus calyciflorus</name>
    <dbReference type="NCBI Taxonomy" id="104777"/>
    <lineage>
        <taxon>Eukaryota</taxon>
        <taxon>Metazoa</taxon>
        <taxon>Spiralia</taxon>
        <taxon>Gnathifera</taxon>
        <taxon>Rotifera</taxon>
        <taxon>Eurotatoria</taxon>
        <taxon>Monogononta</taxon>
        <taxon>Pseudotrocha</taxon>
        <taxon>Ploima</taxon>
        <taxon>Brachionidae</taxon>
        <taxon>Brachionus</taxon>
    </lineage>
</organism>
<accession>A0A813T873</accession>
<dbReference type="PROSITE" id="PS00194">
    <property type="entry name" value="THIOREDOXIN_1"/>
    <property type="match status" value="1"/>
</dbReference>
<dbReference type="PANTHER" id="PTHR46115">
    <property type="entry name" value="THIOREDOXIN-LIKE PROTEIN 1"/>
    <property type="match status" value="1"/>
</dbReference>
<keyword evidence="6" id="KW-1185">Reference proteome</keyword>
<evidence type="ECO:0000256" key="1">
    <source>
        <dbReference type="ARBA" id="ARBA00023157"/>
    </source>
</evidence>
<proteinExistence type="inferred from homology"/>
<dbReference type="SUPFAM" id="SSF52833">
    <property type="entry name" value="Thioredoxin-like"/>
    <property type="match status" value="1"/>
</dbReference>
<evidence type="ECO:0000259" key="4">
    <source>
        <dbReference type="PROSITE" id="PS51352"/>
    </source>
</evidence>
<name>A0A813T873_9BILA</name>
<reference evidence="5" key="1">
    <citation type="submission" date="2021-02" db="EMBL/GenBank/DDBJ databases">
        <authorList>
            <person name="Nowell W R."/>
        </authorList>
    </citation>
    <scope>NUCLEOTIDE SEQUENCE</scope>
    <source>
        <strain evidence="5">Ploen Becks lab</strain>
    </source>
</reference>
<protein>
    <recommendedName>
        <fullName evidence="2">Thioredoxin</fullName>
    </recommendedName>
</protein>
<dbReference type="Pfam" id="PF00085">
    <property type="entry name" value="Thioredoxin"/>
    <property type="match status" value="1"/>
</dbReference>
<comment type="similarity">
    <text evidence="2">Belongs to the thioredoxin family.</text>
</comment>
<gene>
    <name evidence="5" type="ORF">OXX778_LOCUS6703</name>
</gene>
<dbReference type="FunFam" id="3.40.30.10:FF:000245">
    <property type="entry name" value="Thioredoxin"/>
    <property type="match status" value="1"/>
</dbReference>
<evidence type="ECO:0000313" key="6">
    <source>
        <dbReference type="Proteomes" id="UP000663879"/>
    </source>
</evidence>
<comment type="caution">
    <text evidence="5">The sequence shown here is derived from an EMBL/GenBank/DDBJ whole genome shotgun (WGS) entry which is preliminary data.</text>
</comment>
<dbReference type="Proteomes" id="UP000663879">
    <property type="component" value="Unassembled WGS sequence"/>
</dbReference>
<feature type="disulfide bond" description="Redox-active" evidence="3">
    <location>
        <begin position="33"/>
        <end position="36"/>
    </location>
</feature>
<dbReference type="EMBL" id="CAJNOC010000808">
    <property type="protein sequence ID" value="CAF0805651.1"/>
    <property type="molecule type" value="Genomic_DNA"/>
</dbReference>
<dbReference type="AlphaFoldDB" id="A0A813T873"/>
<evidence type="ECO:0000313" key="5">
    <source>
        <dbReference type="EMBL" id="CAF0805651.1"/>
    </source>
</evidence>
<dbReference type="PROSITE" id="PS51352">
    <property type="entry name" value="THIOREDOXIN_2"/>
    <property type="match status" value="1"/>
</dbReference>
<dbReference type="PIRSF" id="PIRSF000077">
    <property type="entry name" value="Thioredoxin"/>
    <property type="match status" value="1"/>
</dbReference>
<sequence>MVVNYVSGINEFNSYLQNQAFNSTVVKFTAKWCGPCKMIKPYFEQLSYSYPSVLFLEVDVDELPEVMNWAQVRAMPTFTVFKNCIKMQEVVGVDQVALHNMIRKFSI</sequence>
<dbReference type="InterPro" id="IPR017937">
    <property type="entry name" value="Thioredoxin_CS"/>
</dbReference>
<dbReference type="GO" id="GO:0015035">
    <property type="term" value="F:protein-disulfide reductase activity"/>
    <property type="evidence" value="ECO:0007669"/>
    <property type="project" value="InterPro"/>
</dbReference>
<dbReference type="InterPro" id="IPR013766">
    <property type="entry name" value="Thioredoxin_domain"/>
</dbReference>
<dbReference type="InterPro" id="IPR036249">
    <property type="entry name" value="Thioredoxin-like_sf"/>
</dbReference>
<dbReference type="PRINTS" id="PR00421">
    <property type="entry name" value="THIOREDOXIN"/>
</dbReference>
<evidence type="ECO:0000256" key="3">
    <source>
        <dbReference type="PIRSR" id="PIRSR000077-4"/>
    </source>
</evidence>
<keyword evidence="1 3" id="KW-1015">Disulfide bond</keyword>
<dbReference type="CDD" id="cd02947">
    <property type="entry name" value="TRX_family"/>
    <property type="match status" value="1"/>
</dbReference>
<dbReference type="InterPro" id="IPR005746">
    <property type="entry name" value="Thioredoxin"/>
</dbReference>
<dbReference type="Gene3D" id="3.40.30.10">
    <property type="entry name" value="Glutaredoxin"/>
    <property type="match status" value="1"/>
</dbReference>
<feature type="domain" description="Thioredoxin" evidence="4">
    <location>
        <begin position="1"/>
        <end position="107"/>
    </location>
</feature>